<protein>
    <recommendedName>
        <fullName evidence="2">Inner membrane protein YgaP-like transmembrane domain-containing protein</fullName>
    </recommendedName>
</protein>
<dbReference type="Pfam" id="PF11127">
    <property type="entry name" value="YgaP-like_TM"/>
    <property type="match status" value="1"/>
</dbReference>
<name>A0A238X687_9FLAO</name>
<dbReference type="AlphaFoldDB" id="A0A238X687"/>
<organism evidence="3 4">
    <name type="scientific">Lutibacter agarilyticus</name>
    <dbReference type="NCBI Taxonomy" id="1109740"/>
    <lineage>
        <taxon>Bacteria</taxon>
        <taxon>Pseudomonadati</taxon>
        <taxon>Bacteroidota</taxon>
        <taxon>Flavobacteriia</taxon>
        <taxon>Flavobacteriales</taxon>
        <taxon>Flavobacteriaceae</taxon>
        <taxon>Lutibacter</taxon>
    </lineage>
</organism>
<keyword evidence="4" id="KW-1185">Reference proteome</keyword>
<dbReference type="OrthoDB" id="9804804at2"/>
<accession>A0A238X687</accession>
<feature type="transmembrane region" description="Helical" evidence="1">
    <location>
        <begin position="12"/>
        <end position="30"/>
    </location>
</feature>
<sequence length="69" mass="7652">MKKTVGSTDKIIRVLLALAIGYFAYSTSFDASWIQIVLYVVTAILLVTTFTGICPLYAVFKINTCKLDK</sequence>
<feature type="domain" description="Inner membrane protein YgaP-like transmembrane" evidence="2">
    <location>
        <begin position="1"/>
        <end position="67"/>
    </location>
</feature>
<evidence type="ECO:0000259" key="2">
    <source>
        <dbReference type="Pfam" id="PF11127"/>
    </source>
</evidence>
<evidence type="ECO:0000313" key="4">
    <source>
        <dbReference type="Proteomes" id="UP000198384"/>
    </source>
</evidence>
<reference evidence="3 4" key="1">
    <citation type="submission" date="2017-06" db="EMBL/GenBank/DDBJ databases">
        <authorList>
            <person name="Kim H.J."/>
            <person name="Triplett B.A."/>
        </authorList>
    </citation>
    <scope>NUCLEOTIDE SEQUENCE [LARGE SCALE GENOMIC DNA]</scope>
    <source>
        <strain evidence="3 4">DSM 29150</strain>
    </source>
</reference>
<feature type="transmembrane region" description="Helical" evidence="1">
    <location>
        <begin position="36"/>
        <end position="60"/>
    </location>
</feature>
<keyword evidence="1" id="KW-0472">Membrane</keyword>
<keyword evidence="1" id="KW-1133">Transmembrane helix</keyword>
<keyword evidence="1" id="KW-0812">Transmembrane</keyword>
<dbReference type="RefSeq" id="WP_089381540.1">
    <property type="nucleotide sequence ID" value="NZ_FZNT01000005.1"/>
</dbReference>
<dbReference type="EMBL" id="FZNT01000005">
    <property type="protein sequence ID" value="SNR54575.1"/>
    <property type="molecule type" value="Genomic_DNA"/>
</dbReference>
<dbReference type="Proteomes" id="UP000198384">
    <property type="component" value="Unassembled WGS sequence"/>
</dbReference>
<gene>
    <name evidence="3" type="ORF">SAMN06265371_10532</name>
</gene>
<dbReference type="InterPro" id="IPR021309">
    <property type="entry name" value="YgaP-like_TM"/>
</dbReference>
<evidence type="ECO:0000256" key="1">
    <source>
        <dbReference type="SAM" id="Phobius"/>
    </source>
</evidence>
<proteinExistence type="predicted"/>
<evidence type="ECO:0000313" key="3">
    <source>
        <dbReference type="EMBL" id="SNR54575.1"/>
    </source>
</evidence>